<dbReference type="InterPro" id="IPR002054">
    <property type="entry name" value="DNA-dir_DNA_pol_X"/>
</dbReference>
<dbReference type="GO" id="GO:0006303">
    <property type="term" value="P:double-strand break repair via nonhomologous end joining"/>
    <property type="evidence" value="ECO:0007669"/>
    <property type="project" value="TreeGrafter"/>
</dbReference>
<feature type="non-terminal residue" evidence="11">
    <location>
        <position position="1"/>
    </location>
</feature>
<dbReference type="Gene3D" id="1.10.150.110">
    <property type="entry name" value="DNA polymerase beta, N-terminal domain-like"/>
    <property type="match status" value="1"/>
</dbReference>
<feature type="region of interest" description="Disordered" evidence="9">
    <location>
        <begin position="1"/>
        <end position="25"/>
    </location>
</feature>
<dbReference type="STRING" id="1198029.A0A1U7LT25"/>
<reference evidence="11 12" key="1">
    <citation type="submission" date="2016-04" db="EMBL/GenBank/DDBJ databases">
        <title>Evolutionary innovation and constraint leading to complex multicellularity in the Ascomycota.</title>
        <authorList>
            <person name="Cisse O."/>
            <person name="Nguyen A."/>
            <person name="Hewitt D.A."/>
            <person name="Jedd G."/>
            <person name="Stajich J.E."/>
        </authorList>
    </citation>
    <scope>NUCLEOTIDE SEQUENCE [LARGE SCALE GENOMIC DNA]</scope>
    <source>
        <strain evidence="11 12">DAH-3</strain>
    </source>
</reference>
<keyword evidence="4 8" id="KW-0239">DNA-directed DNA polymerase</keyword>
<comment type="subcellular location">
    <subcellularLocation>
        <location evidence="8">Nucleus</location>
    </subcellularLocation>
</comment>
<protein>
    <recommendedName>
        <fullName evidence="8">DNA polymerase</fullName>
        <ecNumber evidence="8">2.7.7.7</ecNumber>
    </recommendedName>
</protein>
<feature type="region of interest" description="Disordered" evidence="9">
    <location>
        <begin position="65"/>
        <end position="104"/>
    </location>
</feature>
<gene>
    <name evidence="11" type="ORF">NEOLI_000548</name>
</gene>
<feature type="active site" description="Nucleophile; Schiff-base intermediate with DNA; for 5'-dRP lyase activity" evidence="7">
    <location>
        <position position="186"/>
    </location>
</feature>
<evidence type="ECO:0000256" key="8">
    <source>
        <dbReference type="RuleBase" id="RU366014"/>
    </source>
</evidence>
<evidence type="ECO:0000256" key="6">
    <source>
        <dbReference type="ARBA" id="ARBA00049244"/>
    </source>
</evidence>
<dbReference type="Proteomes" id="UP000186594">
    <property type="component" value="Unassembled WGS sequence"/>
</dbReference>
<comment type="catalytic activity">
    <reaction evidence="6 8">
        <text>DNA(n) + a 2'-deoxyribonucleoside 5'-triphosphate = DNA(n+1) + diphosphate</text>
        <dbReference type="Rhea" id="RHEA:22508"/>
        <dbReference type="Rhea" id="RHEA-COMP:17339"/>
        <dbReference type="Rhea" id="RHEA-COMP:17340"/>
        <dbReference type="ChEBI" id="CHEBI:33019"/>
        <dbReference type="ChEBI" id="CHEBI:61560"/>
        <dbReference type="ChEBI" id="CHEBI:173112"/>
        <dbReference type="EC" id="2.7.7.7"/>
    </reaction>
</comment>
<dbReference type="PANTHER" id="PTHR11276:SF28">
    <property type="entry name" value="DNA POLYMERASE LAMBDA"/>
    <property type="match status" value="1"/>
</dbReference>
<evidence type="ECO:0000313" key="12">
    <source>
        <dbReference type="Proteomes" id="UP000186594"/>
    </source>
</evidence>
<dbReference type="Gene3D" id="1.10.150.20">
    <property type="entry name" value="5' to 3' exonuclease, C-terminal subdomain"/>
    <property type="match status" value="1"/>
</dbReference>
<keyword evidence="2" id="KW-0235">DNA replication</keyword>
<keyword evidence="8" id="KW-0539">Nucleus</keyword>
<dbReference type="PANTHER" id="PTHR11276">
    <property type="entry name" value="DNA POLYMERASE TYPE-X FAMILY MEMBER"/>
    <property type="match status" value="1"/>
</dbReference>
<dbReference type="GO" id="GO:0003677">
    <property type="term" value="F:DNA binding"/>
    <property type="evidence" value="ECO:0007669"/>
    <property type="project" value="UniProtKB-UniRule"/>
</dbReference>
<comment type="caution">
    <text evidence="11">The sequence shown here is derived from an EMBL/GenBank/DDBJ whole genome shotgun (WGS) entry which is preliminary data.</text>
</comment>
<dbReference type="SMART" id="SM00483">
    <property type="entry name" value="POLXc"/>
    <property type="match status" value="1"/>
</dbReference>
<dbReference type="Pfam" id="PF14716">
    <property type="entry name" value="HHH_8"/>
    <property type="match status" value="1"/>
</dbReference>
<keyword evidence="8" id="KW-0808">Transferase</keyword>
<dbReference type="InterPro" id="IPR022312">
    <property type="entry name" value="DNA_pol_X"/>
</dbReference>
<keyword evidence="3 8" id="KW-0227">DNA damage</keyword>
<dbReference type="InterPro" id="IPR028207">
    <property type="entry name" value="DNA_pol_B_palm_palm"/>
</dbReference>
<sequence>IQSSWNESNIVNQTSDDNRKQSGQVRIDISTIEEPIGRISEASSDQDFEQCIAITKKSFVRTGGNELSTVSSPEGSDPASTDQVTCKLQLPSPPKRQRKTKSNTENWEADFQCMHEHTGHNLEENPNSYTIGILEQLRDHYKRTQDQWRTKSYREAIAVLRNQKEYIKTAEEASKLKGIGPGISKKIEEIVQTGHLEKLDSLGTSDKVLEMFLGVYRCGPKTAEKWIQAGCRSLEDVKLWGNPSPAQLIGIELYEDLHTRISRDEVTEQYEMVKNSAQRIDPGLIVYPMGSYRRGATECGDIDIVITKENAEMPELAASLPKILQDLHQKQVIIRGPAEVGGGVDNSKWQGISKLPKPGALHRRMDILLIPWNERGAAFIYFV</sequence>
<dbReference type="EMBL" id="LXFE01000309">
    <property type="protein sequence ID" value="OLL25826.1"/>
    <property type="molecule type" value="Genomic_DNA"/>
</dbReference>
<dbReference type="InterPro" id="IPR010996">
    <property type="entry name" value="HHH_MUS81"/>
</dbReference>
<feature type="compositionally biased region" description="Polar residues" evidence="9">
    <location>
        <begin position="1"/>
        <end position="15"/>
    </location>
</feature>
<feature type="domain" description="DNA-directed DNA polymerase X" evidence="10">
    <location>
        <begin position="125"/>
        <end position="382"/>
    </location>
</feature>
<keyword evidence="8" id="KW-0548">Nucleotidyltransferase</keyword>
<dbReference type="InterPro" id="IPR002008">
    <property type="entry name" value="DNA_pol_X_beta-like"/>
</dbReference>
<dbReference type="CDD" id="cd00141">
    <property type="entry name" value="NT_POLXc"/>
    <property type="match status" value="1"/>
</dbReference>
<dbReference type="GO" id="GO:0046872">
    <property type="term" value="F:metal ion binding"/>
    <property type="evidence" value="ECO:0007669"/>
    <property type="project" value="UniProtKB-UniRule"/>
</dbReference>
<evidence type="ECO:0000256" key="3">
    <source>
        <dbReference type="ARBA" id="ARBA00022763"/>
    </source>
</evidence>
<dbReference type="Gene3D" id="3.30.460.10">
    <property type="entry name" value="Beta Polymerase, domain 2"/>
    <property type="match status" value="1"/>
</dbReference>
<dbReference type="FunFam" id="1.10.150.110:FF:000005">
    <property type="entry name" value="DNA polymerase POL4"/>
    <property type="match status" value="1"/>
</dbReference>
<accession>A0A1U7LT25</accession>
<comment type="function">
    <text evidence="8">DNA polymerase that functions in several pathways of DNA repair. Involved in base excision repair (BER) responsible for repair of lesions that give rise to abasic (AP) sites in DNA. Also contributes to DNA double-strand break repair by non-homologous end joining and homologous recombination. Has both template-dependent and template-independent (terminal transferase) DNA polymerase activities. Has also a 5'-deoxyribose-5-phosphate lyase (dRP lyase) activity.</text>
</comment>
<dbReference type="Pfam" id="PF14792">
    <property type="entry name" value="DNA_pol_B_palm"/>
    <property type="match status" value="1"/>
</dbReference>
<dbReference type="AlphaFoldDB" id="A0A1U7LT25"/>
<dbReference type="InterPro" id="IPR027421">
    <property type="entry name" value="DNA_pol_lamdba_lyase_dom_sf"/>
</dbReference>
<organism evidence="11 12">
    <name type="scientific">Neolecta irregularis (strain DAH-3)</name>
    <dbReference type="NCBI Taxonomy" id="1198029"/>
    <lineage>
        <taxon>Eukaryota</taxon>
        <taxon>Fungi</taxon>
        <taxon>Dikarya</taxon>
        <taxon>Ascomycota</taxon>
        <taxon>Taphrinomycotina</taxon>
        <taxon>Neolectales</taxon>
        <taxon>Neolectaceae</taxon>
        <taxon>Neolecta</taxon>
    </lineage>
</organism>
<dbReference type="EC" id="2.7.7.7" evidence="8"/>
<evidence type="ECO:0000256" key="9">
    <source>
        <dbReference type="SAM" id="MobiDB-lite"/>
    </source>
</evidence>
<dbReference type="InterPro" id="IPR043519">
    <property type="entry name" value="NT_sf"/>
</dbReference>
<evidence type="ECO:0000256" key="5">
    <source>
        <dbReference type="ARBA" id="ARBA00023204"/>
    </source>
</evidence>
<dbReference type="SUPFAM" id="SSF47802">
    <property type="entry name" value="DNA polymerase beta, N-terminal domain-like"/>
    <property type="match status" value="1"/>
</dbReference>
<feature type="compositionally biased region" description="Polar residues" evidence="9">
    <location>
        <begin position="65"/>
        <end position="86"/>
    </location>
</feature>
<evidence type="ECO:0000256" key="2">
    <source>
        <dbReference type="ARBA" id="ARBA00022705"/>
    </source>
</evidence>
<evidence type="ECO:0000256" key="4">
    <source>
        <dbReference type="ARBA" id="ARBA00022932"/>
    </source>
</evidence>
<keyword evidence="5 8" id="KW-0234">DNA repair</keyword>
<keyword evidence="1" id="KW-0237">DNA synthesis</keyword>
<name>A0A1U7LT25_NEOID</name>
<dbReference type="PRINTS" id="PR00870">
    <property type="entry name" value="DNAPOLXBETA"/>
</dbReference>
<evidence type="ECO:0000259" key="10">
    <source>
        <dbReference type="SMART" id="SM00483"/>
    </source>
</evidence>
<dbReference type="OrthoDB" id="205514at2759"/>
<evidence type="ECO:0000256" key="1">
    <source>
        <dbReference type="ARBA" id="ARBA00022634"/>
    </source>
</evidence>
<dbReference type="GO" id="GO:0003887">
    <property type="term" value="F:DNA-directed DNA polymerase activity"/>
    <property type="evidence" value="ECO:0007669"/>
    <property type="project" value="UniProtKB-UniRule"/>
</dbReference>
<dbReference type="GO" id="GO:0005634">
    <property type="term" value="C:nucleus"/>
    <property type="evidence" value="ECO:0007669"/>
    <property type="project" value="UniProtKB-SubCell"/>
</dbReference>
<comment type="similarity">
    <text evidence="8">Belongs to the DNA polymerase type-X family.</text>
</comment>
<proteinExistence type="inferred from homology"/>
<evidence type="ECO:0000313" key="11">
    <source>
        <dbReference type="EMBL" id="OLL25826.1"/>
    </source>
</evidence>
<dbReference type="SUPFAM" id="SSF81301">
    <property type="entry name" value="Nucleotidyltransferase"/>
    <property type="match status" value="1"/>
</dbReference>
<keyword evidence="12" id="KW-1185">Reference proteome</keyword>
<evidence type="ECO:0000256" key="7">
    <source>
        <dbReference type="PIRSR" id="PIRSR622312-50"/>
    </source>
</evidence>
<dbReference type="PRINTS" id="PR00869">
    <property type="entry name" value="DNAPOLX"/>
</dbReference>
<dbReference type="Pfam" id="PF10391">
    <property type="entry name" value="DNA_pol_lambd_f"/>
    <property type="match status" value="1"/>
</dbReference>
<dbReference type="InterPro" id="IPR018944">
    <property type="entry name" value="DNA_pol_lambd_fingers_domain"/>
</dbReference>
<dbReference type="SUPFAM" id="SSF81585">
    <property type="entry name" value="PsbU/PolX domain-like"/>
    <property type="match status" value="1"/>
</dbReference>